<keyword evidence="4" id="KW-0112">Calmodulin-binding</keyword>
<dbReference type="Gene3D" id="1.50.10.10">
    <property type="match status" value="1"/>
</dbReference>
<dbReference type="OrthoDB" id="6091662at2"/>
<evidence type="ECO:0000256" key="3">
    <source>
        <dbReference type="ARBA" id="ARBA00022600"/>
    </source>
</evidence>
<evidence type="ECO:0000256" key="5">
    <source>
        <dbReference type="ARBA" id="ARBA00023277"/>
    </source>
</evidence>
<dbReference type="AlphaFoldDB" id="D0L055"/>
<accession>D0L055</accession>
<name>D0L055_HALNC</name>
<dbReference type="InterPro" id="IPR008928">
    <property type="entry name" value="6-hairpin_glycosidase_sf"/>
</dbReference>
<dbReference type="EMBL" id="CP001801">
    <property type="protein sequence ID" value="ACX96078.1"/>
    <property type="molecule type" value="Genomic_DNA"/>
</dbReference>
<organism evidence="8 9">
    <name type="scientific">Halothiobacillus neapolitanus (strain ATCC 23641 / DSM 15147 / CIP 104769 / NCIMB 8539 / c2)</name>
    <name type="common">Thiobacillus neapolitanus</name>
    <dbReference type="NCBI Taxonomy" id="555778"/>
    <lineage>
        <taxon>Bacteria</taxon>
        <taxon>Pseudomonadati</taxon>
        <taxon>Pseudomonadota</taxon>
        <taxon>Gammaproteobacteria</taxon>
        <taxon>Chromatiales</taxon>
        <taxon>Halothiobacillaceae</taxon>
        <taxon>Halothiobacillus</taxon>
    </lineage>
</organism>
<protein>
    <submittedName>
        <fullName evidence="8">Phosphorylase kinase alphabeta</fullName>
    </submittedName>
</protein>
<evidence type="ECO:0000313" key="9">
    <source>
        <dbReference type="Proteomes" id="UP000009102"/>
    </source>
</evidence>
<evidence type="ECO:0000259" key="7">
    <source>
        <dbReference type="Pfam" id="PF19292"/>
    </source>
</evidence>
<evidence type="ECO:0000259" key="6">
    <source>
        <dbReference type="Pfam" id="PF00723"/>
    </source>
</evidence>
<keyword evidence="8" id="KW-0808">Transferase</keyword>
<feature type="domain" description="GH15-like" evidence="6">
    <location>
        <begin position="13"/>
        <end position="816"/>
    </location>
</feature>
<dbReference type="InterPro" id="IPR012341">
    <property type="entry name" value="6hp_glycosidase-like_sf"/>
</dbReference>
<evidence type="ECO:0000313" key="8">
    <source>
        <dbReference type="EMBL" id="ACX96078.1"/>
    </source>
</evidence>
<keyword evidence="5" id="KW-0119">Carbohydrate metabolism</keyword>
<gene>
    <name evidence="8" type="ordered locus">Hneap_1242</name>
</gene>
<evidence type="ECO:0000256" key="4">
    <source>
        <dbReference type="ARBA" id="ARBA00022860"/>
    </source>
</evidence>
<dbReference type="InterPro" id="IPR008734">
    <property type="entry name" value="PHK_A/B_su"/>
</dbReference>
<dbReference type="GO" id="GO:0005977">
    <property type="term" value="P:glycogen metabolic process"/>
    <property type="evidence" value="ECO:0007669"/>
    <property type="project" value="UniProtKB-UniPathway"/>
</dbReference>
<dbReference type="GO" id="GO:0016301">
    <property type="term" value="F:kinase activity"/>
    <property type="evidence" value="ECO:0007669"/>
    <property type="project" value="UniProtKB-KW"/>
</dbReference>
<keyword evidence="8" id="KW-0418">Kinase</keyword>
<proteinExistence type="inferred from homology"/>
<sequence>MKQTVHPADRIAYLDALFEEVRINILNRQHPISGLLPASTAVNAHGDYTDAWVRDNVYSILAAWGLGIAYRRVDSADARAYELEQATVKNMRGLLTAMMRQSDRVERFKLRQQPTDALHAKYDTATGLAVVGDDAWGHLQLDATSLFVLMLVQMTLSGLKIIATRDEVNFIQNLVWYLSRAYATPDFGIWERGNKINHGQRELNASSLGMVLAALEAVHGFDLFGGDGDDNSRVFVLADDIARTEMTLNAILPRESGSKEVDAALLSIVGFPAFAIRDRQKAEAVDTAVRQKLTGRFGCKRFLRDGHQTVLEDELKLHYEPEELETFAGIESEWPLFFTYQLINHLFAGNHEAAEATNQQLMRAAVERDGLWLLPELYFVLPEDIEEERRNPGSTDRSPNDNQPLVWAQSLWVLGRLLLCGAIDVSDLDPINRRHQLRGLETTRAVSIALIAETPAVDSALVEMGSDQHTLLGESRVRIGSVRSLIEKLVDLGANERLGLSGRPRRRILSLSTAKVYEIEGQQWLIVPQLFDTDIFYLTQDLGILVQELRSTIQYLHQFWQQPGRPILTIMISEWMLKSPDFGVLLSFLRDEVMRGEIFGVPVHLDRVEALVSRGHRIRLAGRMTGWAVRAQTRGLNPKLEAELQRSKRINWTADDSDARLVELLRVPASPDERMKIAQELASRHENLDVAISDHSGHSWVLRELVEDVFRLAQQVRAWGAMRRSAELLGKVDAYLDVSLMDLLVRQKRLAVGRSYTSKALISDPISNFEILKRIRKFCGDDPRERILTQELIVHLGGRIRAEPDLFDNVITLRIGPLLQTLIALTAREKSMAPSAAFDWLMEQPPSVISRKLRAALTWQGGPSRLESIRLADGSVHFDGLKFQAADDPESTASDWLQWRMIEGAIGRLPDTFYSGVWTLMAHTPALVIGDRYNPRNTLDSALLRSQSTAGEKNFALTVEHILNRIAAPEYRHLVIEALEALMLVTQKNPGLQLQDALIIDVLIGHAVRLAWCRGQQGDHPPYDEVRDQAWSAFYQLPPHQVAYYVTDALETLLGMADAPEVGVEEVDG</sequence>
<dbReference type="Pfam" id="PF00723">
    <property type="entry name" value="Glyco_hydro_15"/>
    <property type="match status" value="1"/>
</dbReference>
<dbReference type="GO" id="GO:0005516">
    <property type="term" value="F:calmodulin binding"/>
    <property type="evidence" value="ECO:0007669"/>
    <property type="project" value="UniProtKB-KW"/>
</dbReference>
<dbReference type="SUPFAM" id="SSF48208">
    <property type="entry name" value="Six-hairpin glycosidases"/>
    <property type="match status" value="1"/>
</dbReference>
<dbReference type="PANTHER" id="PTHR10749">
    <property type="entry name" value="PHOSPHORYLASE B KINASE REGULATORY SUBUNIT"/>
    <property type="match status" value="1"/>
</dbReference>
<dbReference type="KEGG" id="hna:Hneap_1242"/>
<feature type="domain" description="Phosphorylase b kinase regulatory subunit alpha/beta C-terminal" evidence="7">
    <location>
        <begin position="828"/>
        <end position="1057"/>
    </location>
</feature>
<keyword evidence="9" id="KW-1185">Reference proteome</keyword>
<dbReference type="InterPro" id="IPR011613">
    <property type="entry name" value="GH15-like"/>
</dbReference>
<evidence type="ECO:0000256" key="1">
    <source>
        <dbReference type="ARBA" id="ARBA00005131"/>
    </source>
</evidence>
<dbReference type="InterPro" id="IPR045583">
    <property type="entry name" value="KPBA/B_C"/>
</dbReference>
<dbReference type="GO" id="GO:0005964">
    <property type="term" value="C:phosphorylase kinase complex"/>
    <property type="evidence" value="ECO:0007669"/>
    <property type="project" value="TreeGrafter"/>
</dbReference>
<comment type="pathway">
    <text evidence="1">Glycan biosynthesis; glycogen metabolism.</text>
</comment>
<dbReference type="STRING" id="555778.Hneap_1242"/>
<dbReference type="Pfam" id="PF19292">
    <property type="entry name" value="KPBB_C"/>
    <property type="match status" value="1"/>
</dbReference>
<dbReference type="Proteomes" id="UP000009102">
    <property type="component" value="Chromosome"/>
</dbReference>
<comment type="similarity">
    <text evidence="2">Belongs to the phosphorylase b kinase regulatory chain family.</text>
</comment>
<keyword evidence="3" id="KW-0321">Glycogen metabolism</keyword>
<dbReference type="UniPathway" id="UPA00163"/>
<dbReference type="PANTHER" id="PTHR10749:SF8">
    <property type="entry name" value="PHOSPHORYLASE B KINASE REGULATORY SUBUNIT BETA"/>
    <property type="match status" value="1"/>
</dbReference>
<dbReference type="eggNOG" id="COG3387">
    <property type="taxonomic scope" value="Bacteria"/>
</dbReference>
<dbReference type="HOGENOM" id="CLU_004177_0_1_6"/>
<dbReference type="RefSeq" id="WP_012824112.1">
    <property type="nucleotide sequence ID" value="NC_013422.1"/>
</dbReference>
<evidence type="ECO:0000256" key="2">
    <source>
        <dbReference type="ARBA" id="ARBA00007128"/>
    </source>
</evidence>
<reference evidence="8 9" key="1">
    <citation type="submission" date="2009-10" db="EMBL/GenBank/DDBJ databases">
        <title>Complete sequence of Halothiobacillus neapolitanus c2.</title>
        <authorList>
            <consortium name="US DOE Joint Genome Institute"/>
            <person name="Lucas S."/>
            <person name="Copeland A."/>
            <person name="Lapidus A."/>
            <person name="Glavina del Rio T."/>
            <person name="Tice H."/>
            <person name="Bruce D."/>
            <person name="Goodwin L."/>
            <person name="Pitluck S."/>
            <person name="Davenport K."/>
            <person name="Brettin T."/>
            <person name="Detter J.C."/>
            <person name="Han C."/>
            <person name="Tapia R."/>
            <person name="Larimer F."/>
            <person name="Land M."/>
            <person name="Hauser L."/>
            <person name="Kyrpides N."/>
            <person name="Mikhailova N."/>
            <person name="Kerfeld C."/>
            <person name="Cannon G."/>
            <person name="Heinhort S."/>
        </authorList>
    </citation>
    <scope>NUCLEOTIDE SEQUENCE [LARGE SCALE GENOMIC DNA]</scope>
    <source>
        <strain evidence="9">ATCC 23641 / c2</strain>
    </source>
</reference>